<dbReference type="Proteomes" id="UP000085678">
    <property type="component" value="Unplaced"/>
</dbReference>
<dbReference type="InterPro" id="IPR002018">
    <property type="entry name" value="CarbesteraseB"/>
</dbReference>
<evidence type="ECO:0000256" key="2">
    <source>
        <dbReference type="ARBA" id="ARBA00022801"/>
    </source>
</evidence>
<dbReference type="AlphaFoldDB" id="A0A1S3IDR1"/>
<evidence type="ECO:0000313" key="6">
    <source>
        <dbReference type="RefSeq" id="XP_013396372.1"/>
    </source>
</evidence>
<dbReference type="SUPFAM" id="SSF53474">
    <property type="entry name" value="alpha/beta-Hydrolases"/>
    <property type="match status" value="1"/>
</dbReference>
<keyword evidence="2 3" id="KW-0378">Hydrolase</keyword>
<feature type="chain" id="PRO_5010003846" description="Carboxylic ester hydrolase" evidence="3">
    <location>
        <begin position="30"/>
        <end position="615"/>
    </location>
</feature>
<evidence type="ECO:0000256" key="3">
    <source>
        <dbReference type="RuleBase" id="RU361235"/>
    </source>
</evidence>
<accession>A0A1S3IDR1</accession>
<sequence length="615" mass="67939">MAFFRIFCADTMARLFLIHAAFSSLLITAEEITVQTRLGDIRGKTETVDGTPLKTFLTIPYAEPPVGDLRFRRPVPKAAWDGVMDATKYGPSCHQVPVPRAAEFLPNIDFSEDCLHLHVYVPVTDDRGPKAVMVFIHGGGYRNGQGMFSPCERLSIHGDVICVTINYRLDIFGFISTLDNHASGNYGLWDQHAALKWVKDNIDAFGGDPNAITVFGISAGGSSVAHHAVTRHSKGLFKRAIIQSSVTFSNGYDLALDPLKIVRDVGRLLGCNTRDNTDLTDNGKLVECLRGVAAEDLLNASNTATEMSTREGGVERIGPVEDGMIVPHGIKEHFSSFIEKPLSAADNILGTIDLIVGSTSDEGNVFLYLPLFTQQVLGFDMALGIPKHVMDTLLKPIAVGLSRQYQLPEFARDLESLIREKYNLDSDDIIANSRALRDLYSHITFNQQVPETALAHIKAKANAGQNSAGTYVYHLTRKFPGQTFLGALVGIPLPEWALEGASHGDDAFYVSGGPGVMGKLAGEIAWNEEDQKITNTMMTHWTNFAKTGNPNQGRSLQDGVKWEEYTSESKAYLNYDDILTMKSNLLSEYMEFWTRTIPKLVEEKRKELKMQKTEL</sequence>
<dbReference type="GeneID" id="106163360"/>
<evidence type="ECO:0000256" key="1">
    <source>
        <dbReference type="ARBA" id="ARBA00005964"/>
    </source>
</evidence>
<gene>
    <name evidence="6" type="primary">LOC106163360</name>
</gene>
<dbReference type="KEGG" id="lak:106163360"/>
<dbReference type="InterPro" id="IPR019826">
    <property type="entry name" value="Carboxylesterase_B_AS"/>
</dbReference>
<feature type="domain" description="Carboxylesterase type B" evidence="4">
    <location>
        <begin position="32"/>
        <end position="593"/>
    </location>
</feature>
<dbReference type="OrthoDB" id="408631at2759"/>
<dbReference type="InParanoid" id="A0A1S3IDR1"/>
<dbReference type="InterPro" id="IPR051093">
    <property type="entry name" value="Neuroligin/BSAL"/>
</dbReference>
<dbReference type="GO" id="GO:0016787">
    <property type="term" value="F:hydrolase activity"/>
    <property type="evidence" value="ECO:0007669"/>
    <property type="project" value="UniProtKB-KW"/>
</dbReference>
<evidence type="ECO:0000313" key="5">
    <source>
        <dbReference type="Proteomes" id="UP000085678"/>
    </source>
</evidence>
<protein>
    <recommendedName>
        <fullName evidence="3">Carboxylic ester hydrolase</fullName>
        <ecNumber evidence="3">3.1.1.-</ecNumber>
    </recommendedName>
</protein>
<comment type="similarity">
    <text evidence="1 3">Belongs to the type-B carboxylesterase/lipase family.</text>
</comment>
<keyword evidence="5" id="KW-1185">Reference proteome</keyword>
<dbReference type="FunCoup" id="A0A1S3IDR1">
    <property type="interactions" value="189"/>
</dbReference>
<dbReference type="InterPro" id="IPR029058">
    <property type="entry name" value="AB_hydrolase_fold"/>
</dbReference>
<dbReference type="PROSITE" id="PS00122">
    <property type="entry name" value="CARBOXYLESTERASE_B_1"/>
    <property type="match status" value="1"/>
</dbReference>
<dbReference type="EC" id="3.1.1.-" evidence="3"/>
<name>A0A1S3IDR1_LINAN</name>
<dbReference type="Pfam" id="PF00135">
    <property type="entry name" value="COesterase"/>
    <property type="match status" value="1"/>
</dbReference>
<dbReference type="RefSeq" id="XP_013396372.1">
    <property type="nucleotide sequence ID" value="XM_013540918.2"/>
</dbReference>
<keyword evidence="3" id="KW-0732">Signal</keyword>
<organism evidence="5 6">
    <name type="scientific">Lingula anatina</name>
    <name type="common">Brachiopod</name>
    <name type="synonym">Lingula unguis</name>
    <dbReference type="NCBI Taxonomy" id="7574"/>
    <lineage>
        <taxon>Eukaryota</taxon>
        <taxon>Metazoa</taxon>
        <taxon>Spiralia</taxon>
        <taxon>Lophotrochozoa</taxon>
        <taxon>Brachiopoda</taxon>
        <taxon>Linguliformea</taxon>
        <taxon>Lingulata</taxon>
        <taxon>Lingulida</taxon>
        <taxon>Linguloidea</taxon>
        <taxon>Lingulidae</taxon>
        <taxon>Lingula</taxon>
    </lineage>
</organism>
<dbReference type="Gene3D" id="3.40.50.1820">
    <property type="entry name" value="alpha/beta hydrolase"/>
    <property type="match status" value="1"/>
</dbReference>
<feature type="signal peptide" evidence="3">
    <location>
        <begin position="1"/>
        <end position="29"/>
    </location>
</feature>
<reference evidence="6" key="1">
    <citation type="submission" date="2025-08" db="UniProtKB">
        <authorList>
            <consortium name="RefSeq"/>
        </authorList>
    </citation>
    <scope>IDENTIFICATION</scope>
    <source>
        <tissue evidence="6">Gonads</tissue>
    </source>
</reference>
<evidence type="ECO:0000259" key="4">
    <source>
        <dbReference type="Pfam" id="PF00135"/>
    </source>
</evidence>
<proteinExistence type="inferred from homology"/>
<dbReference type="ESTHER" id="linun-a0a1s3idr1">
    <property type="family name" value="Carb_B_Brachiopoda"/>
</dbReference>
<dbReference type="PANTHER" id="PTHR43903">
    <property type="entry name" value="NEUROLIGIN"/>
    <property type="match status" value="1"/>
</dbReference>